<sequence>MVFIQFGDGFRLKAKSYSHNYNSIDNCYPQMVFGDALAYTLDFFRLDTTSLSFQIRAGKRGSSTEILSSTAVPITRKFFISPSIGANYYSAKYTNYYFGIKPHELGGEIRLIYKLKYSYSSYASIDFTYTLTVSLVGKFVSWF</sequence>
<dbReference type="AlphaFoldDB" id="A0AAC8UC87"/>
<organism evidence="6 7">
    <name type="scientific">Haemophilus ducreyi</name>
    <dbReference type="NCBI Taxonomy" id="730"/>
    <lineage>
        <taxon>Bacteria</taxon>
        <taxon>Pseudomonadati</taxon>
        <taxon>Pseudomonadota</taxon>
        <taxon>Gammaproteobacteria</taxon>
        <taxon>Pasteurellales</taxon>
        <taxon>Pasteurellaceae</taxon>
        <taxon>Haemophilus</taxon>
    </lineage>
</organism>
<name>A0AAC8UC87_HAEDC</name>
<dbReference type="InterPro" id="IPR010583">
    <property type="entry name" value="MipA"/>
</dbReference>
<dbReference type="Pfam" id="PF06629">
    <property type="entry name" value="MipA"/>
    <property type="match status" value="1"/>
</dbReference>
<evidence type="ECO:0000256" key="4">
    <source>
        <dbReference type="ARBA" id="ARBA00023136"/>
    </source>
</evidence>
<dbReference type="Proteomes" id="UP000060132">
    <property type="component" value="Chromosome"/>
</dbReference>
<evidence type="ECO:0000256" key="5">
    <source>
        <dbReference type="ARBA" id="ARBA00023237"/>
    </source>
</evidence>
<evidence type="ECO:0000313" key="6">
    <source>
        <dbReference type="EMBL" id="AKO32348.1"/>
    </source>
</evidence>
<reference evidence="6 7" key="1">
    <citation type="journal article" date="2015" name="PLoS Negl. Trop. Dis.">
        <title>Haemophilus ducreyi Cutaneous Ulcer Strains Are Nearly Identical to Class I Genital Ulcer Strains.</title>
        <authorList>
            <person name="Gangaiah D."/>
            <person name="Webb K.M."/>
            <person name="Humphreys T.L."/>
            <person name="Fortney K.R."/>
            <person name="Toh E."/>
            <person name="Tai A."/>
            <person name="Katz S.S."/>
            <person name="Pillay A."/>
            <person name="Chen C.Y."/>
            <person name="Roberts S.A."/>
            <person name="Munson R.S.Jr."/>
            <person name="Spinola S.M."/>
        </authorList>
    </citation>
    <scope>NUCLEOTIDE SEQUENCE [LARGE SCALE GENOMIC DNA]</scope>
    <source>
        <strain evidence="7">CLU2</strain>
    </source>
</reference>
<evidence type="ECO:0000256" key="2">
    <source>
        <dbReference type="ARBA" id="ARBA00005722"/>
    </source>
</evidence>
<comment type="similarity">
    <text evidence="2">Belongs to the MipA/OmpV family.</text>
</comment>
<accession>A0AAC8UC87</accession>
<evidence type="ECO:0000256" key="1">
    <source>
        <dbReference type="ARBA" id="ARBA00004442"/>
    </source>
</evidence>
<dbReference type="GO" id="GO:0009279">
    <property type="term" value="C:cell outer membrane"/>
    <property type="evidence" value="ECO:0007669"/>
    <property type="project" value="UniProtKB-SubCell"/>
</dbReference>
<evidence type="ECO:0000313" key="7">
    <source>
        <dbReference type="Proteomes" id="UP000060132"/>
    </source>
</evidence>
<dbReference type="EMBL" id="CP011219">
    <property type="protein sequence ID" value="AKO32348.1"/>
    <property type="molecule type" value="Genomic_DNA"/>
</dbReference>
<gene>
    <name evidence="6" type="ORF">RZ57_04055</name>
</gene>
<proteinExistence type="inferred from homology"/>
<dbReference type="PANTHER" id="PTHR38776">
    <property type="entry name" value="MLTA-INTERACTING PROTEIN-RELATED"/>
    <property type="match status" value="1"/>
</dbReference>
<comment type="subcellular location">
    <subcellularLocation>
        <location evidence="1">Cell outer membrane</location>
    </subcellularLocation>
</comment>
<protein>
    <submittedName>
        <fullName evidence="6">Uncharacterized protein</fullName>
    </submittedName>
</protein>
<evidence type="ECO:0000256" key="3">
    <source>
        <dbReference type="ARBA" id="ARBA00022729"/>
    </source>
</evidence>
<keyword evidence="3" id="KW-0732">Signal</keyword>
<dbReference type="PANTHER" id="PTHR38776:SF1">
    <property type="entry name" value="MLTA-INTERACTING PROTEIN-RELATED"/>
    <property type="match status" value="1"/>
</dbReference>
<keyword evidence="5" id="KW-0998">Cell outer membrane</keyword>
<keyword evidence="4" id="KW-0472">Membrane</keyword>